<dbReference type="InterPro" id="IPR006015">
    <property type="entry name" value="Universal_stress_UspA"/>
</dbReference>
<comment type="similarity">
    <text evidence="1">Belongs to the universal stress protein A family.</text>
</comment>
<dbReference type="PANTHER" id="PTHR46268">
    <property type="entry name" value="STRESS RESPONSE PROTEIN NHAX"/>
    <property type="match status" value="1"/>
</dbReference>
<accession>A0AAP5TAR0</accession>
<comment type="caution">
    <text evidence="3">The sequence shown here is derived from an EMBL/GenBank/DDBJ whole genome shotgun (WGS) entry which is preliminary data.</text>
</comment>
<dbReference type="GeneID" id="93382381"/>
<reference evidence="3" key="1">
    <citation type="submission" date="2019-10" db="EMBL/GenBank/DDBJ databases">
        <title>Malate fermentation in French cider.</title>
        <authorList>
            <person name="Cousin F.J."/>
            <person name="Medina Fernandez S."/>
            <person name="Misery B."/>
            <person name="Laplace J.-M."/>
            <person name="Cretenet M."/>
        </authorList>
    </citation>
    <scope>NUCLEOTIDE SEQUENCE</scope>
    <source>
        <strain evidence="3">UCMA15901</strain>
    </source>
</reference>
<dbReference type="CDD" id="cd00293">
    <property type="entry name" value="USP-like"/>
    <property type="match status" value="1"/>
</dbReference>
<dbReference type="EMBL" id="WERX01000006">
    <property type="protein sequence ID" value="MDV7693797.1"/>
    <property type="molecule type" value="Genomic_DNA"/>
</dbReference>
<evidence type="ECO:0000313" key="4">
    <source>
        <dbReference type="Proteomes" id="UP001275867"/>
    </source>
</evidence>
<dbReference type="SUPFAM" id="SSF52402">
    <property type="entry name" value="Adenine nucleotide alpha hydrolases-like"/>
    <property type="match status" value="1"/>
</dbReference>
<evidence type="ECO:0000313" key="3">
    <source>
        <dbReference type="EMBL" id="MDV7693797.1"/>
    </source>
</evidence>
<dbReference type="Gene3D" id="3.40.50.620">
    <property type="entry name" value="HUPs"/>
    <property type="match status" value="1"/>
</dbReference>
<dbReference type="Proteomes" id="UP001275867">
    <property type="component" value="Unassembled WGS sequence"/>
</dbReference>
<organism evidence="3 4">
    <name type="scientific">Pediococcus parvulus</name>
    <dbReference type="NCBI Taxonomy" id="54062"/>
    <lineage>
        <taxon>Bacteria</taxon>
        <taxon>Bacillati</taxon>
        <taxon>Bacillota</taxon>
        <taxon>Bacilli</taxon>
        <taxon>Lactobacillales</taxon>
        <taxon>Lactobacillaceae</taxon>
        <taxon>Pediococcus</taxon>
    </lineage>
</organism>
<evidence type="ECO:0000259" key="2">
    <source>
        <dbReference type="Pfam" id="PF00582"/>
    </source>
</evidence>
<evidence type="ECO:0000256" key="1">
    <source>
        <dbReference type="ARBA" id="ARBA00008791"/>
    </source>
</evidence>
<dbReference type="AlphaFoldDB" id="A0AAP5TAR0"/>
<name>A0AAP5TAR0_9LACO</name>
<dbReference type="PRINTS" id="PR01438">
    <property type="entry name" value="UNVRSLSTRESS"/>
</dbReference>
<dbReference type="InterPro" id="IPR014729">
    <property type="entry name" value="Rossmann-like_a/b/a_fold"/>
</dbReference>
<sequence>MNPKEFKKILVGVDDSQDAQLAFRYAMNRAKNDGASLVIVTVSENDDMNVYQALSKDYVNEKHKRLMQHIAKYQQVAEQFGVKDVSTVVAQGNPGKVIVDEVIKDVQPDLLVIGAQAKSGIEKHFGSQAAYMAKYAPISVLVVR</sequence>
<dbReference type="RefSeq" id="WP_057783288.1">
    <property type="nucleotide sequence ID" value="NZ_BJWE01000009.1"/>
</dbReference>
<gene>
    <name evidence="3" type="ORF">GA842_02655</name>
</gene>
<proteinExistence type="inferred from homology"/>
<dbReference type="PANTHER" id="PTHR46268:SF6">
    <property type="entry name" value="UNIVERSAL STRESS PROTEIN UP12"/>
    <property type="match status" value="1"/>
</dbReference>
<dbReference type="InterPro" id="IPR006016">
    <property type="entry name" value="UspA"/>
</dbReference>
<feature type="domain" description="UspA" evidence="2">
    <location>
        <begin position="6"/>
        <end position="144"/>
    </location>
</feature>
<dbReference type="Pfam" id="PF00582">
    <property type="entry name" value="Usp"/>
    <property type="match status" value="1"/>
</dbReference>
<protein>
    <submittedName>
        <fullName evidence="3">Universal stress protein</fullName>
    </submittedName>
</protein>